<dbReference type="AlphaFoldDB" id="A0A2P2Q4W5"/>
<reference evidence="1" key="1">
    <citation type="submission" date="2018-02" db="EMBL/GenBank/DDBJ databases">
        <title>Rhizophora mucronata_Transcriptome.</title>
        <authorList>
            <person name="Meera S.P."/>
            <person name="Sreeshan A."/>
            <person name="Augustine A."/>
        </authorList>
    </citation>
    <scope>NUCLEOTIDE SEQUENCE</scope>
    <source>
        <tissue evidence="1">Leaf</tissue>
    </source>
</reference>
<protein>
    <submittedName>
        <fullName evidence="1">Uncharacterized protein</fullName>
    </submittedName>
</protein>
<name>A0A2P2Q4W5_RHIMU</name>
<proteinExistence type="predicted"/>
<sequence length="33" mass="3733">MLSQEPLHKKDQLVTGSQALSLILRNVKGHDEF</sequence>
<organism evidence="1">
    <name type="scientific">Rhizophora mucronata</name>
    <name type="common">Asiatic mangrove</name>
    <dbReference type="NCBI Taxonomy" id="61149"/>
    <lineage>
        <taxon>Eukaryota</taxon>
        <taxon>Viridiplantae</taxon>
        <taxon>Streptophyta</taxon>
        <taxon>Embryophyta</taxon>
        <taxon>Tracheophyta</taxon>
        <taxon>Spermatophyta</taxon>
        <taxon>Magnoliopsida</taxon>
        <taxon>eudicotyledons</taxon>
        <taxon>Gunneridae</taxon>
        <taxon>Pentapetalae</taxon>
        <taxon>rosids</taxon>
        <taxon>fabids</taxon>
        <taxon>Malpighiales</taxon>
        <taxon>Rhizophoraceae</taxon>
        <taxon>Rhizophora</taxon>
    </lineage>
</organism>
<evidence type="ECO:0000313" key="1">
    <source>
        <dbReference type="EMBL" id="MBX62022.1"/>
    </source>
</evidence>
<dbReference type="EMBL" id="GGEC01081538">
    <property type="protein sequence ID" value="MBX62022.1"/>
    <property type="molecule type" value="Transcribed_RNA"/>
</dbReference>
<accession>A0A2P2Q4W5</accession>